<evidence type="ECO:0000256" key="6">
    <source>
        <dbReference type="PIRSR" id="PIRSR608356-51"/>
    </source>
</evidence>
<dbReference type="InterPro" id="IPR000387">
    <property type="entry name" value="Tyr_Pase_dom"/>
</dbReference>
<dbReference type="PROSITE" id="PS50055">
    <property type="entry name" value="TYR_PHOSPHATASE_PTP"/>
    <property type="match status" value="1"/>
</dbReference>
<dbReference type="EC" id="3.1.3.48" evidence="1"/>
<proteinExistence type="predicted"/>
<feature type="region of interest" description="Disordered" evidence="7">
    <location>
        <begin position="99"/>
        <end position="122"/>
    </location>
</feature>
<dbReference type="Gene3D" id="3.90.190.10">
    <property type="entry name" value="Protein tyrosine phosphatase superfamily"/>
    <property type="match status" value="1"/>
</dbReference>
<evidence type="ECO:0000259" key="9">
    <source>
        <dbReference type="PROSITE" id="PS50055"/>
    </source>
</evidence>
<dbReference type="SUPFAM" id="SSF52799">
    <property type="entry name" value="(Phosphotyrosine protein) phosphatases II"/>
    <property type="match status" value="1"/>
</dbReference>
<dbReference type="PROSITE" id="PS50056">
    <property type="entry name" value="TYR_PHOSPHATASE_2"/>
    <property type="match status" value="1"/>
</dbReference>
<evidence type="ECO:0000313" key="11">
    <source>
        <dbReference type="EMBL" id="KAK7481506.1"/>
    </source>
</evidence>
<dbReference type="Proteomes" id="UP001519460">
    <property type="component" value="Unassembled WGS sequence"/>
</dbReference>
<dbReference type="AlphaFoldDB" id="A0ABD0K2I4"/>
<feature type="domain" description="Tyrosine-protein phosphatase" evidence="9">
    <location>
        <begin position="387"/>
        <end position="619"/>
    </location>
</feature>
<keyword evidence="3" id="KW-0378">Hydrolase</keyword>
<sequence>MKRNGFVSPLILRTVFLVLAGIAENGERLCDAAASSVLHQHREQQIDETFDIRSLPKQTHSRLYREKSGGAFDTQFPSPPEAVEGGVWGMLKFSDDEMPEARDRQKRWEPSTHDGREIESQDRATSEKYGVVVLVGDGVIELTFYRRLHFGDVEILERVPAKEILEKPGLLEDLQRLQPSLNIHRITPEHGLVLAVYSSPFWMQSYFPYAVAGGSVILVLTISMVTYVCFCRAKDSVDLEANVENLGSQHIYPSQSQHHVLYPAVSPDTGSPVAVQPCSAPIFVPVGHATTPVPAQPVRLKRKGLLERRGSNASLTLDLQPSPELGHWDGTPPKESSALEYLMSAGNRLSRRDLRNAAKNTKILYEEFWEIPMNHPEKVSVAGSGLKNRYKTIIPNEHSRVILPDADQDPLSSYINANYIRGYEGEPKAYIATQGPMAHTIVDFWQMVWHEGCPIVVMITKLKEKNKPKCENYLPEHHGVYGDIEVTIAKVIQKKGYVLRHIHLKHQGESRMLLHFWYTTWPDHKPPDSPSNLLDLVKEVELRRFKPDGITPRGPVIVHCSAGIGRTGCFVAVSIGIRQLREEHSVDILGIVCSMRLDRGGMIQTHEQYDFAHQALCEYERTLGEPSIQSLTALTSE</sequence>
<protein>
    <recommendedName>
        <fullName evidence="1">protein-tyrosine-phosphatase</fullName>
        <ecNumber evidence="1">3.1.3.48</ecNumber>
    </recommendedName>
</protein>
<dbReference type="FunFam" id="3.90.190.10:FF:000020">
    <property type="entry name" value="Tyrosine-protein phosphatase non-receptor type 5"/>
    <property type="match status" value="1"/>
</dbReference>
<dbReference type="InterPro" id="IPR000242">
    <property type="entry name" value="PTP_cat"/>
</dbReference>
<evidence type="ECO:0000256" key="7">
    <source>
        <dbReference type="SAM" id="MobiDB-lite"/>
    </source>
</evidence>
<evidence type="ECO:0000256" key="5">
    <source>
        <dbReference type="PIRSR" id="PIRSR608356-50"/>
    </source>
</evidence>
<feature type="signal peptide" evidence="8">
    <location>
        <begin position="1"/>
        <end position="20"/>
    </location>
</feature>
<dbReference type="PRINTS" id="PR01778">
    <property type="entry name" value="KIMPTPASE"/>
</dbReference>
<evidence type="ECO:0000256" key="4">
    <source>
        <dbReference type="ARBA" id="ARBA00022912"/>
    </source>
</evidence>
<feature type="chain" id="PRO_5044744892" description="protein-tyrosine-phosphatase" evidence="8">
    <location>
        <begin position="21"/>
        <end position="637"/>
    </location>
</feature>
<dbReference type="GO" id="GO:0004725">
    <property type="term" value="F:protein tyrosine phosphatase activity"/>
    <property type="evidence" value="ECO:0007669"/>
    <property type="project" value="UniProtKB-EC"/>
</dbReference>
<organism evidence="11 12">
    <name type="scientific">Batillaria attramentaria</name>
    <dbReference type="NCBI Taxonomy" id="370345"/>
    <lineage>
        <taxon>Eukaryota</taxon>
        <taxon>Metazoa</taxon>
        <taxon>Spiralia</taxon>
        <taxon>Lophotrochozoa</taxon>
        <taxon>Mollusca</taxon>
        <taxon>Gastropoda</taxon>
        <taxon>Caenogastropoda</taxon>
        <taxon>Sorbeoconcha</taxon>
        <taxon>Cerithioidea</taxon>
        <taxon>Batillariidae</taxon>
        <taxon>Batillaria</taxon>
    </lineage>
</organism>
<evidence type="ECO:0000313" key="12">
    <source>
        <dbReference type="Proteomes" id="UP001519460"/>
    </source>
</evidence>
<feature type="binding site" evidence="6">
    <location>
        <position position="523"/>
    </location>
    <ligand>
        <name>substrate</name>
    </ligand>
</feature>
<dbReference type="InterPro" id="IPR029021">
    <property type="entry name" value="Prot-tyrosine_phosphatase-like"/>
</dbReference>
<accession>A0ABD0K2I4</accession>
<dbReference type="SMART" id="SM00404">
    <property type="entry name" value="PTPc_motif"/>
    <property type="match status" value="1"/>
</dbReference>
<evidence type="ECO:0000256" key="2">
    <source>
        <dbReference type="ARBA" id="ARBA00022553"/>
    </source>
</evidence>
<feature type="binding site" evidence="6">
    <location>
        <begin position="560"/>
        <end position="566"/>
    </location>
    <ligand>
        <name>substrate</name>
    </ligand>
</feature>
<keyword evidence="2" id="KW-0597">Phosphoprotein</keyword>
<feature type="binding site" evidence="6">
    <location>
        <position position="604"/>
    </location>
    <ligand>
        <name>substrate</name>
    </ligand>
</feature>
<keyword evidence="12" id="KW-1185">Reference proteome</keyword>
<reference evidence="11 12" key="1">
    <citation type="journal article" date="2023" name="Sci. Data">
        <title>Genome assembly of the Korean intertidal mud-creeper Batillaria attramentaria.</title>
        <authorList>
            <person name="Patra A.K."/>
            <person name="Ho P.T."/>
            <person name="Jun S."/>
            <person name="Lee S.J."/>
            <person name="Kim Y."/>
            <person name="Won Y.J."/>
        </authorList>
    </citation>
    <scope>NUCLEOTIDE SEQUENCE [LARGE SCALE GENOMIC DNA]</scope>
    <source>
        <strain evidence="11">Wonlab-2016</strain>
    </source>
</reference>
<keyword evidence="8" id="KW-0732">Signal</keyword>
<dbReference type="InterPro" id="IPR008356">
    <property type="entry name" value="Tyr_Pase_KIM-con"/>
</dbReference>
<comment type="caution">
    <text evidence="11">The sequence shown here is derived from an EMBL/GenBank/DDBJ whole genome shotgun (WGS) entry which is preliminary data.</text>
</comment>
<evidence type="ECO:0000256" key="1">
    <source>
        <dbReference type="ARBA" id="ARBA00013064"/>
    </source>
</evidence>
<dbReference type="InterPro" id="IPR003595">
    <property type="entry name" value="Tyr_Pase_cat"/>
</dbReference>
<evidence type="ECO:0000259" key="10">
    <source>
        <dbReference type="PROSITE" id="PS50056"/>
    </source>
</evidence>
<dbReference type="PANTHER" id="PTHR46198:SF4">
    <property type="entry name" value="PROTEIN-TYROSINE-PHOSPHATASE"/>
    <property type="match status" value="1"/>
</dbReference>
<keyword evidence="4" id="KW-0904">Protein phosphatase</keyword>
<gene>
    <name evidence="11" type="ORF">BaRGS_00027268</name>
</gene>
<dbReference type="EMBL" id="JACVVK020000261">
    <property type="protein sequence ID" value="KAK7481506.1"/>
    <property type="molecule type" value="Genomic_DNA"/>
</dbReference>
<dbReference type="CDD" id="cd14547">
    <property type="entry name" value="PTPc-KIM"/>
    <property type="match status" value="1"/>
</dbReference>
<dbReference type="PANTHER" id="PTHR46198">
    <property type="entry name" value="PROTEIN-TYROSINE-PHOSPHATASE"/>
    <property type="match status" value="1"/>
</dbReference>
<feature type="active site" description="Phosphocysteine intermediate" evidence="5">
    <location>
        <position position="560"/>
    </location>
</feature>
<dbReference type="PRINTS" id="PR00700">
    <property type="entry name" value="PRTYPHPHTASE"/>
</dbReference>
<evidence type="ECO:0000256" key="8">
    <source>
        <dbReference type="SAM" id="SignalP"/>
    </source>
</evidence>
<dbReference type="PROSITE" id="PS00383">
    <property type="entry name" value="TYR_PHOSPHATASE_1"/>
    <property type="match status" value="1"/>
</dbReference>
<dbReference type="SMART" id="SM00194">
    <property type="entry name" value="PTPc"/>
    <property type="match status" value="1"/>
</dbReference>
<dbReference type="Pfam" id="PF00102">
    <property type="entry name" value="Y_phosphatase"/>
    <property type="match status" value="1"/>
</dbReference>
<feature type="domain" description="Tyrosine specific protein phosphatases" evidence="10">
    <location>
        <begin position="531"/>
        <end position="610"/>
    </location>
</feature>
<name>A0ABD0K2I4_9CAEN</name>
<dbReference type="InterPro" id="IPR016130">
    <property type="entry name" value="Tyr_Pase_AS"/>
</dbReference>
<evidence type="ECO:0000256" key="3">
    <source>
        <dbReference type="ARBA" id="ARBA00022801"/>
    </source>
</evidence>